<dbReference type="AlphaFoldDB" id="A0A2U1PZG8"/>
<keyword evidence="1" id="KW-1133">Transmembrane helix</keyword>
<dbReference type="EMBL" id="PKPP01000567">
    <property type="protein sequence ID" value="PWA91159.1"/>
    <property type="molecule type" value="Genomic_DNA"/>
</dbReference>
<reference evidence="2 3" key="1">
    <citation type="journal article" date="2018" name="Mol. Plant">
        <title>The genome of Artemisia annua provides insight into the evolution of Asteraceae family and artemisinin biosynthesis.</title>
        <authorList>
            <person name="Shen Q."/>
            <person name="Zhang L."/>
            <person name="Liao Z."/>
            <person name="Wang S."/>
            <person name="Yan T."/>
            <person name="Shi P."/>
            <person name="Liu M."/>
            <person name="Fu X."/>
            <person name="Pan Q."/>
            <person name="Wang Y."/>
            <person name="Lv Z."/>
            <person name="Lu X."/>
            <person name="Zhang F."/>
            <person name="Jiang W."/>
            <person name="Ma Y."/>
            <person name="Chen M."/>
            <person name="Hao X."/>
            <person name="Li L."/>
            <person name="Tang Y."/>
            <person name="Lv G."/>
            <person name="Zhou Y."/>
            <person name="Sun X."/>
            <person name="Brodelius P.E."/>
            <person name="Rose J.K.C."/>
            <person name="Tang K."/>
        </authorList>
    </citation>
    <scope>NUCLEOTIDE SEQUENCE [LARGE SCALE GENOMIC DNA]</scope>
    <source>
        <strain evidence="3">cv. Huhao1</strain>
        <tissue evidence="2">Leaf</tissue>
    </source>
</reference>
<keyword evidence="3" id="KW-1185">Reference proteome</keyword>
<keyword evidence="1" id="KW-0812">Transmembrane</keyword>
<name>A0A2U1PZG8_ARTAN</name>
<protein>
    <submittedName>
        <fullName evidence="2">ATP sulfurylase 2</fullName>
    </submittedName>
</protein>
<dbReference type="OrthoDB" id="506431at2759"/>
<accession>A0A2U1PZG8</accession>
<sequence length="100" mass="11151">MNLILSSVINIDSAVTLTIIYPYSLLIFLTKIAVTLTIIYPYSLLIFLTKIALRYTSITKSFGVSIEIYKHNKEERIARTWGTTAPGLSKVEEVITPAGN</sequence>
<evidence type="ECO:0000313" key="2">
    <source>
        <dbReference type="EMBL" id="PWA91159.1"/>
    </source>
</evidence>
<comment type="caution">
    <text evidence="2">The sequence shown here is derived from an EMBL/GenBank/DDBJ whole genome shotgun (WGS) entry which is preliminary data.</text>
</comment>
<proteinExistence type="predicted"/>
<keyword evidence="1" id="KW-0472">Membrane</keyword>
<dbReference type="STRING" id="35608.A0A2U1PZG8"/>
<organism evidence="2 3">
    <name type="scientific">Artemisia annua</name>
    <name type="common">Sweet wormwood</name>
    <dbReference type="NCBI Taxonomy" id="35608"/>
    <lineage>
        <taxon>Eukaryota</taxon>
        <taxon>Viridiplantae</taxon>
        <taxon>Streptophyta</taxon>
        <taxon>Embryophyta</taxon>
        <taxon>Tracheophyta</taxon>
        <taxon>Spermatophyta</taxon>
        <taxon>Magnoliopsida</taxon>
        <taxon>eudicotyledons</taxon>
        <taxon>Gunneridae</taxon>
        <taxon>Pentapetalae</taxon>
        <taxon>asterids</taxon>
        <taxon>campanulids</taxon>
        <taxon>Asterales</taxon>
        <taxon>Asteraceae</taxon>
        <taxon>Asteroideae</taxon>
        <taxon>Anthemideae</taxon>
        <taxon>Artemisiinae</taxon>
        <taxon>Artemisia</taxon>
    </lineage>
</organism>
<feature type="transmembrane region" description="Helical" evidence="1">
    <location>
        <begin position="20"/>
        <end position="48"/>
    </location>
</feature>
<evidence type="ECO:0000256" key="1">
    <source>
        <dbReference type="SAM" id="Phobius"/>
    </source>
</evidence>
<evidence type="ECO:0000313" key="3">
    <source>
        <dbReference type="Proteomes" id="UP000245207"/>
    </source>
</evidence>
<gene>
    <name evidence="2" type="ORF">CTI12_AA092260</name>
</gene>
<dbReference type="Proteomes" id="UP000245207">
    <property type="component" value="Unassembled WGS sequence"/>
</dbReference>